<keyword evidence="1" id="KW-0472">Membrane</keyword>
<dbReference type="EMBL" id="PGXC01000050">
    <property type="protein sequence ID" value="PKK88363.1"/>
    <property type="molecule type" value="Genomic_DNA"/>
</dbReference>
<keyword evidence="1" id="KW-1133">Transmembrane helix</keyword>
<keyword evidence="1" id="KW-0812">Transmembrane</keyword>
<evidence type="ECO:0000256" key="1">
    <source>
        <dbReference type="SAM" id="Phobius"/>
    </source>
</evidence>
<organism evidence="2 3">
    <name type="scientific">Candidatus Wallbacteria bacterium HGW-Wallbacteria-1</name>
    <dbReference type="NCBI Taxonomy" id="2013854"/>
    <lineage>
        <taxon>Bacteria</taxon>
        <taxon>Candidatus Walliibacteriota</taxon>
    </lineage>
</organism>
<reference evidence="2 3" key="1">
    <citation type="journal article" date="2017" name="ISME J.">
        <title>Potential for microbial H2 and metal transformations associated with novel bacteria and archaea in deep terrestrial subsurface sediments.</title>
        <authorList>
            <person name="Hernsdorf A.W."/>
            <person name="Amano Y."/>
            <person name="Miyakawa K."/>
            <person name="Ise K."/>
            <person name="Suzuki Y."/>
            <person name="Anantharaman K."/>
            <person name="Probst A."/>
            <person name="Burstein D."/>
            <person name="Thomas B.C."/>
            <person name="Banfield J.F."/>
        </authorList>
    </citation>
    <scope>NUCLEOTIDE SEQUENCE [LARGE SCALE GENOMIC DNA]</scope>
    <source>
        <strain evidence="2">HGW-Wallbacteria-1</strain>
    </source>
</reference>
<proteinExistence type="predicted"/>
<accession>A0A2N1PJ38</accession>
<gene>
    <name evidence="2" type="ORF">CVV64_19235</name>
</gene>
<dbReference type="Proteomes" id="UP000233256">
    <property type="component" value="Unassembled WGS sequence"/>
</dbReference>
<feature type="transmembrane region" description="Helical" evidence="1">
    <location>
        <begin position="41"/>
        <end position="61"/>
    </location>
</feature>
<comment type="caution">
    <text evidence="2">The sequence shown here is derived from an EMBL/GenBank/DDBJ whole genome shotgun (WGS) entry which is preliminary data.</text>
</comment>
<evidence type="ECO:0000313" key="2">
    <source>
        <dbReference type="EMBL" id="PKK88363.1"/>
    </source>
</evidence>
<name>A0A2N1PJ38_9BACT</name>
<evidence type="ECO:0000313" key="3">
    <source>
        <dbReference type="Proteomes" id="UP000233256"/>
    </source>
</evidence>
<protein>
    <submittedName>
        <fullName evidence="2">Uncharacterized protein</fullName>
    </submittedName>
</protein>
<sequence length="68" mass="8102">MIELTILKFLQKHGISEQVKLLHDDYILYEYNKKINFGRTILFLIGFLVFFLILVDVIFHWNSIGSKN</sequence>
<dbReference type="AlphaFoldDB" id="A0A2N1PJ38"/>